<dbReference type="AlphaFoldDB" id="A0AAW2RL10"/>
<organism evidence="2">
    <name type="scientific">Sesamum angustifolium</name>
    <dbReference type="NCBI Taxonomy" id="2727405"/>
    <lineage>
        <taxon>Eukaryota</taxon>
        <taxon>Viridiplantae</taxon>
        <taxon>Streptophyta</taxon>
        <taxon>Embryophyta</taxon>
        <taxon>Tracheophyta</taxon>
        <taxon>Spermatophyta</taxon>
        <taxon>Magnoliopsida</taxon>
        <taxon>eudicotyledons</taxon>
        <taxon>Gunneridae</taxon>
        <taxon>Pentapetalae</taxon>
        <taxon>asterids</taxon>
        <taxon>lamiids</taxon>
        <taxon>Lamiales</taxon>
        <taxon>Pedaliaceae</taxon>
        <taxon>Sesamum</taxon>
    </lineage>
</organism>
<gene>
    <name evidence="2" type="ORF">Sangu_0154000</name>
</gene>
<dbReference type="EMBL" id="JACGWK010000001">
    <property type="protein sequence ID" value="KAL0380897.1"/>
    <property type="molecule type" value="Genomic_DNA"/>
</dbReference>
<sequence>MIFSSASREFSRVLNGFEPTATGNSPGIGHSHVGEKDNMGPKMQGFSTTAAGQADGHVKEPAGHSPGVGHTVGNLKTGPNA</sequence>
<evidence type="ECO:0000313" key="2">
    <source>
        <dbReference type="EMBL" id="KAL0380897.1"/>
    </source>
</evidence>
<accession>A0AAW2RL10</accession>
<reference evidence="2" key="2">
    <citation type="journal article" date="2024" name="Plant">
        <title>Genomic evolution and insights into agronomic trait innovations of Sesamum species.</title>
        <authorList>
            <person name="Miao H."/>
            <person name="Wang L."/>
            <person name="Qu L."/>
            <person name="Liu H."/>
            <person name="Sun Y."/>
            <person name="Le M."/>
            <person name="Wang Q."/>
            <person name="Wei S."/>
            <person name="Zheng Y."/>
            <person name="Lin W."/>
            <person name="Duan Y."/>
            <person name="Cao H."/>
            <person name="Xiong S."/>
            <person name="Wang X."/>
            <person name="Wei L."/>
            <person name="Li C."/>
            <person name="Ma Q."/>
            <person name="Ju M."/>
            <person name="Zhao R."/>
            <person name="Li G."/>
            <person name="Mu C."/>
            <person name="Tian Q."/>
            <person name="Mei H."/>
            <person name="Zhang T."/>
            <person name="Gao T."/>
            <person name="Zhang H."/>
        </authorList>
    </citation>
    <scope>NUCLEOTIDE SEQUENCE</scope>
    <source>
        <strain evidence="2">G01</strain>
    </source>
</reference>
<reference evidence="2" key="1">
    <citation type="submission" date="2020-06" db="EMBL/GenBank/DDBJ databases">
        <authorList>
            <person name="Li T."/>
            <person name="Hu X."/>
            <person name="Zhang T."/>
            <person name="Song X."/>
            <person name="Zhang H."/>
            <person name="Dai N."/>
            <person name="Sheng W."/>
            <person name="Hou X."/>
            <person name="Wei L."/>
        </authorList>
    </citation>
    <scope>NUCLEOTIDE SEQUENCE</scope>
    <source>
        <strain evidence="2">G01</strain>
        <tissue evidence="2">Leaf</tissue>
    </source>
</reference>
<evidence type="ECO:0000256" key="1">
    <source>
        <dbReference type="SAM" id="MobiDB-lite"/>
    </source>
</evidence>
<feature type="region of interest" description="Disordered" evidence="1">
    <location>
        <begin position="16"/>
        <end position="81"/>
    </location>
</feature>
<name>A0AAW2RL10_9LAMI</name>
<protein>
    <submittedName>
        <fullName evidence="2">Uncharacterized protein</fullName>
    </submittedName>
</protein>
<proteinExistence type="predicted"/>
<comment type="caution">
    <text evidence="2">The sequence shown here is derived from an EMBL/GenBank/DDBJ whole genome shotgun (WGS) entry which is preliminary data.</text>
</comment>